<keyword evidence="9 20" id="KW-0479">Metal-binding</keyword>
<comment type="similarity">
    <text evidence="4">In the N-terminal section; belongs to the AccD/PCCB family.</text>
</comment>
<comment type="subcellular location">
    <subcellularLocation>
        <location evidence="1 19">Cytoplasm</location>
    </subcellularLocation>
</comment>
<dbReference type="UniPathway" id="UPA00655">
    <property type="reaction ID" value="UER00711"/>
</dbReference>
<feature type="binding site" evidence="20">
    <location>
        <position position="31"/>
    </location>
    <ligand>
        <name>Zn(2+)</name>
        <dbReference type="ChEBI" id="CHEBI:29105"/>
    </ligand>
</feature>
<evidence type="ECO:0000256" key="1">
    <source>
        <dbReference type="ARBA" id="ARBA00004496"/>
    </source>
</evidence>
<evidence type="ECO:0000256" key="19">
    <source>
        <dbReference type="HAMAP-Rule" id="MF_00823"/>
    </source>
</evidence>
<dbReference type="PANTHER" id="PTHR42853:SF3">
    <property type="entry name" value="ACETYL-COENZYME A CARBOXYLASE CARBOXYL TRANSFERASE SUBUNIT ALPHA, CHLOROPLASTIC"/>
    <property type="match status" value="1"/>
</dbReference>
<reference evidence="24" key="1">
    <citation type="submission" date="2014-07" db="EMBL/GenBank/DDBJ databases">
        <title>Genome sequencing of plant-pathogenic Streptomyces species.</title>
        <authorList>
            <person name="Harrison J."/>
            <person name="Sapp M."/>
            <person name="Thwaites R."/>
            <person name="Studholme D.J."/>
        </authorList>
    </citation>
    <scope>NUCLEOTIDE SEQUENCE [LARGE SCALE GENOMIC DNA]</scope>
    <source>
        <strain evidence="24">NCPPB 4445</strain>
    </source>
</reference>
<dbReference type="GO" id="GO:2001295">
    <property type="term" value="P:malonyl-CoA biosynthetic process"/>
    <property type="evidence" value="ECO:0007669"/>
    <property type="project" value="UniProtKB-UniRule"/>
</dbReference>
<dbReference type="PRINTS" id="PR01070">
    <property type="entry name" value="ACCCTRFRASEB"/>
</dbReference>
<evidence type="ECO:0000259" key="21">
    <source>
        <dbReference type="PROSITE" id="PS50980"/>
    </source>
</evidence>
<keyword evidence="12 19" id="KW-0276">Fatty acid metabolism</keyword>
<dbReference type="NCBIfam" id="TIGR00513">
    <property type="entry name" value="accA"/>
    <property type="match status" value="1"/>
</dbReference>
<evidence type="ECO:0000256" key="3">
    <source>
        <dbReference type="ARBA" id="ARBA00006276"/>
    </source>
</evidence>
<feature type="domain" description="CoA carboxyltransferase C-terminal" evidence="22">
    <location>
        <begin position="296"/>
        <end position="544"/>
    </location>
</feature>
<feature type="zinc finger region" description="C4-type" evidence="20">
    <location>
        <begin position="28"/>
        <end position="50"/>
    </location>
</feature>
<dbReference type="PATRIC" id="fig|42234.21.peg.6012"/>
<evidence type="ECO:0000256" key="4">
    <source>
        <dbReference type="ARBA" id="ARBA00010284"/>
    </source>
</evidence>
<dbReference type="Pfam" id="PF17848">
    <property type="entry name" value="Zn_ribbon_ACC"/>
    <property type="match status" value="1"/>
</dbReference>
<comment type="cofactor">
    <cofactor evidence="20">
        <name>Zn(2+)</name>
        <dbReference type="ChEBI" id="CHEBI:29105"/>
    </cofactor>
    <text evidence="20">Binds 1 zinc ion per subunit.</text>
</comment>
<evidence type="ECO:0000256" key="10">
    <source>
        <dbReference type="ARBA" id="ARBA00022741"/>
    </source>
</evidence>
<evidence type="ECO:0000256" key="2">
    <source>
        <dbReference type="ARBA" id="ARBA00004956"/>
    </source>
</evidence>
<dbReference type="GO" id="GO:0009317">
    <property type="term" value="C:acetyl-CoA carboxylase complex"/>
    <property type="evidence" value="ECO:0007669"/>
    <property type="project" value="InterPro"/>
</dbReference>
<dbReference type="PANTHER" id="PTHR42853">
    <property type="entry name" value="ACETYL-COENZYME A CARBOXYLASE CARBOXYL TRANSFERASE SUBUNIT ALPHA"/>
    <property type="match status" value="1"/>
</dbReference>
<dbReference type="InterPro" id="IPR011763">
    <property type="entry name" value="COA_CT_C"/>
</dbReference>
<gene>
    <name evidence="19" type="primary">accA</name>
    <name evidence="20" type="synonym">accD</name>
    <name evidence="23" type="ORF">IQ63_29175</name>
</gene>
<evidence type="ECO:0000256" key="6">
    <source>
        <dbReference type="ARBA" id="ARBA00022490"/>
    </source>
</evidence>
<dbReference type="Proteomes" id="UP000037151">
    <property type="component" value="Unassembled WGS sequence"/>
</dbReference>
<evidence type="ECO:0000259" key="22">
    <source>
        <dbReference type="PROSITE" id="PS50989"/>
    </source>
</evidence>
<keyword evidence="13 20" id="KW-0862">Zinc</keyword>
<comment type="similarity">
    <text evidence="19">Belongs to the AccA family.</text>
</comment>
<dbReference type="AlphaFoldDB" id="A0A0L0JX88"/>
<comment type="pathway">
    <text evidence="2 19">Lipid metabolism; malonyl-CoA biosynthesis; malonyl-CoA from acetyl-CoA: step 1/1.</text>
</comment>
<comment type="caution">
    <text evidence="23">The sequence shown here is derived from an EMBL/GenBank/DDBJ whole genome shotgun (WGS) entry which is preliminary data.</text>
</comment>
<comment type="subunit">
    <text evidence="5">Acetyl-CoA carboxylase is a heterotetramer composed of biotin carboxyl carrier protein (AccB), biotin carboxylase (AccC) and two subunits of ACCase subunit beta/alpha.</text>
</comment>
<dbReference type="NCBIfam" id="NF041504">
    <property type="entry name" value="AccA_sub"/>
    <property type="match status" value="1"/>
</dbReference>
<dbReference type="SUPFAM" id="SSF52096">
    <property type="entry name" value="ClpP/crotonase"/>
    <property type="match status" value="2"/>
</dbReference>
<evidence type="ECO:0000256" key="14">
    <source>
        <dbReference type="ARBA" id="ARBA00022840"/>
    </source>
</evidence>
<evidence type="ECO:0000256" key="11">
    <source>
        <dbReference type="ARBA" id="ARBA00022771"/>
    </source>
</evidence>
<name>A0A0L0JX88_9ACTN</name>
<dbReference type="GO" id="GO:0008270">
    <property type="term" value="F:zinc ion binding"/>
    <property type="evidence" value="ECO:0007669"/>
    <property type="project" value="UniProtKB-UniRule"/>
</dbReference>
<evidence type="ECO:0000256" key="17">
    <source>
        <dbReference type="ARBA" id="ARBA00025280"/>
    </source>
</evidence>
<comment type="similarity">
    <text evidence="20">Belongs to the AccD/PCCB family.</text>
</comment>
<keyword evidence="16 19" id="KW-0275">Fatty acid biosynthesis</keyword>
<dbReference type="InterPro" id="IPR041010">
    <property type="entry name" value="Znf-ACC"/>
</dbReference>
<keyword evidence="10 19" id="KW-0547">Nucleotide-binding</keyword>
<sequence>MSGILGTRPAVAHPATPPEETAPDWVRCAGCGTLVYGNRWRRSLHCCPECGHHGALTAWERLRLLLDPGSLELLPFTVTPADPLGFTDSKPYPRRLAEARARTGLDEAVVGAAGEIDGAPVVVACMDFRFLGGSLGSVVGEIITRIGDTALARRTPLLLVTASGGARMQEGALSLMQMAKTSAMLARLDEAGILTVSLVTDPTFGGVAASFATLCDVTIAEPRARLGFAGRRVVEQTIKETLPPNFQTAEFLYERGFIDVISPRDRHRTELGKLLRTALPGRRTPTGDRDTADEVVVRDPARLGHDDPHGVVRRARRISRPTTLDYAALLLDDFRELAGDRLSGECPAIVGGLGRLDGRPVVMIGHQKGHDPAELARRNFGMPSPAGYRKAARLMRLAAKLGLPVITLIDTPGAFPGRQAEEQGQAIAIAENLKLMAELPVPVVAVVTGEGGSGGALALAVANRVLMWQDAIYSVISPEGCSAILWQDPAQAGRAAAALKLRSRDLLELGVVDGVLLEPAGGVDADPVAAAHRLGLAIRSSLDDLEGLQGDKLRTDRHARFARYGAEYVTSPPATDLEPEGTTP</sequence>
<comment type="function">
    <text evidence="17 20">Component of the acetyl coenzyme A carboxylase (ACC) complex. Biotin carboxylase (BC) catalyzes the carboxylation of biotin on its carrier protein (BCCP) and then the CO(2) group is transferred by the transcarboxylase to acetyl-CoA to form malonyl-CoA.</text>
</comment>
<dbReference type="Pfam" id="PF03255">
    <property type="entry name" value="ACCA"/>
    <property type="match status" value="1"/>
</dbReference>
<evidence type="ECO:0000313" key="24">
    <source>
        <dbReference type="Proteomes" id="UP000037151"/>
    </source>
</evidence>
<keyword evidence="8 19" id="KW-0808">Transferase</keyword>
<feature type="binding site" evidence="20">
    <location>
        <position position="50"/>
    </location>
    <ligand>
        <name>Zn(2+)</name>
        <dbReference type="ChEBI" id="CHEBI:29105"/>
    </ligand>
</feature>
<dbReference type="GO" id="GO:0005524">
    <property type="term" value="F:ATP binding"/>
    <property type="evidence" value="ECO:0007669"/>
    <property type="project" value="UniProtKB-KW"/>
</dbReference>
<accession>A0A0L0JX88</accession>
<evidence type="ECO:0000256" key="15">
    <source>
        <dbReference type="ARBA" id="ARBA00023098"/>
    </source>
</evidence>
<comment type="catalytic activity">
    <reaction evidence="18 19">
        <text>N(6)-carboxybiotinyl-L-lysyl-[protein] + acetyl-CoA = N(6)-biotinyl-L-lysyl-[protein] + malonyl-CoA</text>
        <dbReference type="Rhea" id="RHEA:54728"/>
        <dbReference type="Rhea" id="RHEA-COMP:10505"/>
        <dbReference type="Rhea" id="RHEA-COMP:10506"/>
        <dbReference type="ChEBI" id="CHEBI:57288"/>
        <dbReference type="ChEBI" id="CHEBI:57384"/>
        <dbReference type="ChEBI" id="CHEBI:83144"/>
        <dbReference type="ChEBI" id="CHEBI:83145"/>
        <dbReference type="EC" id="2.1.3.15"/>
    </reaction>
</comment>
<evidence type="ECO:0000256" key="5">
    <source>
        <dbReference type="ARBA" id="ARBA00011664"/>
    </source>
</evidence>
<keyword evidence="11 20" id="KW-0863">Zinc-finger</keyword>
<dbReference type="PROSITE" id="PS50980">
    <property type="entry name" value="COA_CT_NTER"/>
    <property type="match status" value="1"/>
</dbReference>
<dbReference type="HAMAP" id="MF_00823">
    <property type="entry name" value="AcetylCoA_CT_alpha"/>
    <property type="match status" value="1"/>
</dbReference>
<keyword evidence="15 19" id="KW-0443">Lipid metabolism</keyword>
<dbReference type="InterPro" id="IPR000438">
    <property type="entry name" value="Acetyl_CoA_COase_Trfase_b_su"/>
</dbReference>
<evidence type="ECO:0000256" key="16">
    <source>
        <dbReference type="ARBA" id="ARBA00023160"/>
    </source>
</evidence>
<dbReference type="Gene3D" id="3.90.226.10">
    <property type="entry name" value="2-enoyl-CoA Hydratase, Chain A, domain 1"/>
    <property type="match status" value="2"/>
</dbReference>
<comment type="subunit">
    <text evidence="19">Acetyl-CoA carboxylase is a heterohexamer composed of biotin carboxyl carrier protein (AccB), biotin carboxylase (AccC) and two subunits each of ACCase subunit alpha (AccA) and ACCase subunit beta (AccD).</text>
</comment>
<keyword evidence="7 19" id="KW-0444">Lipid biosynthesis</keyword>
<evidence type="ECO:0000256" key="20">
    <source>
        <dbReference type="HAMAP-Rule" id="MF_01395"/>
    </source>
</evidence>
<dbReference type="PROSITE" id="PS50989">
    <property type="entry name" value="COA_CT_CTER"/>
    <property type="match status" value="1"/>
</dbReference>
<dbReference type="InterPro" id="IPR011762">
    <property type="entry name" value="COA_CT_N"/>
</dbReference>
<dbReference type="HAMAP" id="MF_01395">
    <property type="entry name" value="AcetylCoA_CT_beta"/>
    <property type="match status" value="1"/>
</dbReference>
<evidence type="ECO:0000256" key="12">
    <source>
        <dbReference type="ARBA" id="ARBA00022832"/>
    </source>
</evidence>
<comment type="similarity">
    <text evidence="3">In the C-terminal section; belongs to the AccA family.</text>
</comment>
<evidence type="ECO:0000256" key="13">
    <source>
        <dbReference type="ARBA" id="ARBA00022833"/>
    </source>
</evidence>
<dbReference type="EMBL" id="JPPY01000168">
    <property type="protein sequence ID" value="KND30149.1"/>
    <property type="molecule type" value="Genomic_DNA"/>
</dbReference>
<dbReference type="EC" id="2.1.3.15" evidence="19"/>
<evidence type="ECO:0000256" key="9">
    <source>
        <dbReference type="ARBA" id="ARBA00022723"/>
    </source>
</evidence>
<evidence type="ECO:0000313" key="23">
    <source>
        <dbReference type="EMBL" id="KND30149.1"/>
    </source>
</evidence>
<dbReference type="GO" id="GO:0006633">
    <property type="term" value="P:fatty acid biosynthetic process"/>
    <property type="evidence" value="ECO:0007669"/>
    <property type="project" value="UniProtKB-KW"/>
</dbReference>
<keyword evidence="6 19" id="KW-0963">Cytoplasm</keyword>
<dbReference type="GO" id="GO:0016743">
    <property type="term" value="F:carboxyl- or carbamoyltransferase activity"/>
    <property type="evidence" value="ECO:0007669"/>
    <property type="project" value="UniProtKB-UniRule"/>
</dbReference>
<organism evidence="23 24">
    <name type="scientific">Streptomyces acidiscabies</name>
    <dbReference type="NCBI Taxonomy" id="42234"/>
    <lineage>
        <taxon>Bacteria</taxon>
        <taxon>Bacillati</taxon>
        <taxon>Actinomycetota</taxon>
        <taxon>Actinomycetes</taxon>
        <taxon>Kitasatosporales</taxon>
        <taxon>Streptomycetaceae</taxon>
        <taxon>Streptomyces</taxon>
    </lineage>
</organism>
<feature type="domain" description="CoA carboxyltransferase N-terminal" evidence="21">
    <location>
        <begin position="24"/>
        <end position="293"/>
    </location>
</feature>
<dbReference type="RefSeq" id="WP_050373261.1">
    <property type="nucleotide sequence ID" value="NZ_KQ257829.1"/>
</dbReference>
<protein>
    <recommendedName>
        <fullName evidence="19 20">Multifunctional fusion protein</fullName>
    </recommendedName>
    <domain>
        <recommendedName>
            <fullName evidence="19">Acetyl-coenzyme A carboxylase carboxyl transferase subunit alpha</fullName>
            <shortName evidence="19">ACCase subunit alpha</shortName>
            <shortName evidence="19">Acetyl-CoA carboxylase carboxyltransferase subunit alpha</shortName>
            <ecNumber evidence="19">2.1.3.15</ecNumber>
        </recommendedName>
    </domain>
    <domain>
        <recommendedName>
            <fullName evidence="20">Acetyl-coenzyme A carboxylase carboxyl transferase subunit beta</fullName>
            <shortName evidence="20">ACCase subunit beta</shortName>
            <shortName evidence="20">Acetyl-CoA carboxylase carboxyltransferase subunit beta</shortName>
        </recommendedName>
    </domain>
</protein>
<comment type="function">
    <text evidence="19">Component of the acetyl coenzyme A carboxylase (ACC) complex. First, biotin carboxylase catalyzes the carboxylation of biotin on its carrier protein (BCCP) and then the CO(2) group is transferred by the carboxyltransferase to acetyl-CoA to form malonyl-CoA.</text>
</comment>
<evidence type="ECO:0000256" key="7">
    <source>
        <dbReference type="ARBA" id="ARBA00022516"/>
    </source>
</evidence>
<dbReference type="GO" id="GO:0003989">
    <property type="term" value="F:acetyl-CoA carboxylase activity"/>
    <property type="evidence" value="ECO:0007669"/>
    <property type="project" value="InterPro"/>
</dbReference>
<evidence type="ECO:0000256" key="8">
    <source>
        <dbReference type="ARBA" id="ARBA00022679"/>
    </source>
</evidence>
<evidence type="ECO:0000256" key="18">
    <source>
        <dbReference type="ARBA" id="ARBA00049152"/>
    </source>
</evidence>
<feature type="binding site" evidence="20">
    <location>
        <position position="47"/>
    </location>
    <ligand>
        <name>Zn(2+)</name>
        <dbReference type="ChEBI" id="CHEBI:29105"/>
    </ligand>
</feature>
<dbReference type="InterPro" id="IPR001095">
    <property type="entry name" value="Acetyl_CoA_COase_a_su"/>
</dbReference>
<dbReference type="OrthoDB" id="9772975at2"/>
<keyword evidence="14 19" id="KW-0067">ATP-binding</keyword>
<proteinExistence type="inferred from homology"/>
<feature type="binding site" evidence="20">
    <location>
        <position position="28"/>
    </location>
    <ligand>
        <name>Zn(2+)</name>
        <dbReference type="ChEBI" id="CHEBI:29105"/>
    </ligand>
</feature>
<dbReference type="InterPro" id="IPR029045">
    <property type="entry name" value="ClpP/crotonase-like_dom_sf"/>
</dbReference>
<dbReference type="NCBIfam" id="TIGR00515">
    <property type="entry name" value="accD"/>
    <property type="match status" value="1"/>
</dbReference>